<evidence type="ECO:0000313" key="10">
    <source>
        <dbReference type="Proteomes" id="UP000008068"/>
    </source>
</evidence>
<dbReference type="STRING" id="135651.G0NHM3"/>
<dbReference type="GO" id="GO:0005506">
    <property type="term" value="F:iron ion binding"/>
    <property type="evidence" value="ECO:0007669"/>
    <property type="project" value="InterPro"/>
</dbReference>
<organism evidence="10">
    <name type="scientific">Caenorhabditis brenneri</name>
    <name type="common">Nematode worm</name>
    <dbReference type="NCBI Taxonomy" id="135651"/>
    <lineage>
        <taxon>Eukaryota</taxon>
        <taxon>Metazoa</taxon>
        <taxon>Ecdysozoa</taxon>
        <taxon>Nematoda</taxon>
        <taxon>Chromadorea</taxon>
        <taxon>Rhabditida</taxon>
        <taxon>Rhabditina</taxon>
        <taxon>Rhabditomorpha</taxon>
        <taxon>Rhabditoidea</taxon>
        <taxon>Rhabditidae</taxon>
        <taxon>Peloderinae</taxon>
        <taxon>Caenorhabditis</taxon>
    </lineage>
</organism>
<accession>G0NHM3</accession>
<feature type="binding site" description="axial binding residue" evidence="7">
    <location>
        <position position="282"/>
    </location>
    <ligand>
        <name>heme</name>
        <dbReference type="ChEBI" id="CHEBI:30413"/>
    </ligand>
    <ligandPart>
        <name>Fe</name>
        <dbReference type="ChEBI" id="CHEBI:18248"/>
    </ligandPart>
</feature>
<keyword evidence="4 8" id="KW-0560">Oxidoreductase</keyword>
<dbReference type="InterPro" id="IPR036396">
    <property type="entry name" value="Cyt_P450_sf"/>
</dbReference>
<dbReference type="OrthoDB" id="2789670at2759"/>
<keyword evidence="3 7" id="KW-0479">Metal-binding</keyword>
<keyword evidence="5 7" id="KW-0408">Iron</keyword>
<dbReference type="InParanoid" id="G0NHM3"/>
<dbReference type="PROSITE" id="PS00086">
    <property type="entry name" value="CYTOCHROME_P450"/>
    <property type="match status" value="1"/>
</dbReference>
<keyword evidence="10" id="KW-1185">Reference proteome</keyword>
<dbReference type="Gene3D" id="1.10.630.10">
    <property type="entry name" value="Cytochrome P450"/>
    <property type="match status" value="1"/>
</dbReference>
<keyword evidence="7 8" id="KW-0349">Heme</keyword>
<evidence type="ECO:0000256" key="3">
    <source>
        <dbReference type="ARBA" id="ARBA00022723"/>
    </source>
</evidence>
<dbReference type="EMBL" id="GL379886">
    <property type="protein sequence ID" value="EGT31543.1"/>
    <property type="molecule type" value="Genomic_DNA"/>
</dbReference>
<evidence type="ECO:0000313" key="9">
    <source>
        <dbReference type="EMBL" id="EGT31543.1"/>
    </source>
</evidence>
<evidence type="ECO:0000256" key="6">
    <source>
        <dbReference type="ARBA" id="ARBA00023033"/>
    </source>
</evidence>
<dbReference type="AlphaFoldDB" id="G0NHM3"/>
<protein>
    <submittedName>
        <fullName evidence="9">Uncharacterized protein</fullName>
    </submittedName>
</protein>
<keyword evidence="6 8" id="KW-0503">Monooxygenase</keyword>
<dbReference type="eggNOG" id="KOG0156">
    <property type="taxonomic scope" value="Eukaryota"/>
</dbReference>
<evidence type="ECO:0000256" key="7">
    <source>
        <dbReference type="PIRSR" id="PIRSR602401-1"/>
    </source>
</evidence>
<evidence type="ECO:0000256" key="1">
    <source>
        <dbReference type="ARBA" id="ARBA00001971"/>
    </source>
</evidence>
<dbReference type="GO" id="GO:0006805">
    <property type="term" value="P:xenobiotic metabolic process"/>
    <property type="evidence" value="ECO:0007669"/>
    <property type="project" value="TreeGrafter"/>
</dbReference>
<sequence length="338" mass="38659">MAVNGSTVTKASDFFDLTVGSIINSILVGKRFEENTKHEFLVIKNALDKGFEVFTAFDMILPVWFTKYVLRKHFDYIMKVNDDSKDFAARDAVERYQKFKSGSYTVDENDLDDYTDAFLLKIQQEGENENFNLESLKTMILDLWITGQETTSTTLVSGFSHLLMNPHIMDKAKNEILKVTENGSRYLTLEDRPSTPYLNAVIGEVQRHASVLNINFMRYNYEPVIMGGHPVDGGCLVSAQLGALHVNEEMFENPYDFDPERYMNNDNLLPQTIPFGLGKRSCLGEALARSELYLIFGNLLLRYQFRPHGTLSSLELNPFSAAKKPYKMEMEFIKIQNE</sequence>
<evidence type="ECO:0000256" key="8">
    <source>
        <dbReference type="RuleBase" id="RU000461"/>
    </source>
</evidence>
<evidence type="ECO:0000256" key="4">
    <source>
        <dbReference type="ARBA" id="ARBA00023002"/>
    </source>
</evidence>
<dbReference type="InterPro" id="IPR050182">
    <property type="entry name" value="Cytochrome_P450_fam2"/>
</dbReference>
<dbReference type="GO" id="GO:0005737">
    <property type="term" value="C:cytoplasm"/>
    <property type="evidence" value="ECO:0007669"/>
    <property type="project" value="TreeGrafter"/>
</dbReference>
<comment type="similarity">
    <text evidence="2 8">Belongs to the cytochrome P450 family.</text>
</comment>
<dbReference type="HOGENOM" id="CLU_001570_22_3_1"/>
<evidence type="ECO:0000256" key="5">
    <source>
        <dbReference type="ARBA" id="ARBA00023004"/>
    </source>
</evidence>
<dbReference type="FunFam" id="1.10.630.10:FF:000036">
    <property type="entry name" value="CYtochrome P450 family"/>
    <property type="match status" value="1"/>
</dbReference>
<dbReference type="GO" id="GO:0020037">
    <property type="term" value="F:heme binding"/>
    <property type="evidence" value="ECO:0007669"/>
    <property type="project" value="InterPro"/>
</dbReference>
<dbReference type="InterPro" id="IPR002401">
    <property type="entry name" value="Cyt_P450_E_grp-I"/>
</dbReference>
<dbReference type="SUPFAM" id="SSF48264">
    <property type="entry name" value="Cytochrome P450"/>
    <property type="match status" value="1"/>
</dbReference>
<name>G0NHM3_CAEBE</name>
<dbReference type="PANTHER" id="PTHR24300:SF79">
    <property type="entry name" value="CYTOCHROME P450 FAMILY"/>
    <property type="match status" value="1"/>
</dbReference>
<comment type="cofactor">
    <cofactor evidence="1 7">
        <name>heme</name>
        <dbReference type="ChEBI" id="CHEBI:30413"/>
    </cofactor>
</comment>
<dbReference type="InterPro" id="IPR001128">
    <property type="entry name" value="Cyt_P450"/>
</dbReference>
<dbReference type="PRINTS" id="PR00463">
    <property type="entry name" value="EP450I"/>
</dbReference>
<evidence type="ECO:0000256" key="2">
    <source>
        <dbReference type="ARBA" id="ARBA00010617"/>
    </source>
</evidence>
<dbReference type="InterPro" id="IPR017972">
    <property type="entry name" value="Cyt_P450_CS"/>
</dbReference>
<dbReference type="GO" id="GO:0016712">
    <property type="term" value="F:oxidoreductase activity, acting on paired donors, with incorporation or reduction of molecular oxygen, reduced flavin or flavoprotein as one donor, and incorporation of one atom of oxygen"/>
    <property type="evidence" value="ECO:0007669"/>
    <property type="project" value="TreeGrafter"/>
</dbReference>
<dbReference type="Proteomes" id="UP000008068">
    <property type="component" value="Unassembled WGS sequence"/>
</dbReference>
<gene>
    <name evidence="9" type="ORF">CAEBREN_32368</name>
</gene>
<proteinExistence type="inferred from homology"/>
<dbReference type="GO" id="GO:0006082">
    <property type="term" value="P:organic acid metabolic process"/>
    <property type="evidence" value="ECO:0007669"/>
    <property type="project" value="TreeGrafter"/>
</dbReference>
<dbReference type="PANTHER" id="PTHR24300">
    <property type="entry name" value="CYTOCHROME P450 508A4-RELATED"/>
    <property type="match status" value="1"/>
</dbReference>
<reference evidence="10" key="1">
    <citation type="submission" date="2011-07" db="EMBL/GenBank/DDBJ databases">
        <authorList>
            <consortium name="Caenorhabditis brenneri Sequencing and Analysis Consortium"/>
            <person name="Wilson R.K."/>
        </authorList>
    </citation>
    <scope>NUCLEOTIDE SEQUENCE [LARGE SCALE GENOMIC DNA]</scope>
    <source>
        <strain evidence="10">PB2801</strain>
    </source>
</reference>
<dbReference type="PRINTS" id="PR00385">
    <property type="entry name" value="P450"/>
</dbReference>
<dbReference type="Pfam" id="PF00067">
    <property type="entry name" value="p450"/>
    <property type="match status" value="1"/>
</dbReference>